<dbReference type="InterPro" id="IPR007829">
    <property type="entry name" value="TM2"/>
</dbReference>
<evidence type="ECO:0000256" key="1">
    <source>
        <dbReference type="ARBA" id="ARBA00004141"/>
    </source>
</evidence>
<accession>A0A9D1JP99</accession>
<dbReference type="GO" id="GO:0016020">
    <property type="term" value="C:membrane"/>
    <property type="evidence" value="ECO:0007669"/>
    <property type="project" value="UniProtKB-SubCell"/>
</dbReference>
<feature type="transmembrane region" description="Helical" evidence="5">
    <location>
        <begin position="27"/>
        <end position="46"/>
    </location>
</feature>
<sequence length="111" mass="12314">MTIYNETAGAQKQQEMQGVTGGKRKNWLATMLLCAFLGPLGIHRFYTGYPVIGVVQLLTLGGCGLWAIIDYIMLLVNKFNDKNEQPLEDYNKTIAIVFFILTVIGVCVALI</sequence>
<comment type="subcellular location">
    <subcellularLocation>
        <location evidence="1">Membrane</location>
        <topology evidence="1">Multi-pass membrane protein</topology>
    </subcellularLocation>
</comment>
<evidence type="ECO:0000313" key="7">
    <source>
        <dbReference type="EMBL" id="HIS37384.1"/>
    </source>
</evidence>
<keyword evidence="4 5" id="KW-0472">Membrane</keyword>
<feature type="transmembrane region" description="Helical" evidence="5">
    <location>
        <begin position="53"/>
        <end position="73"/>
    </location>
</feature>
<evidence type="ECO:0000256" key="2">
    <source>
        <dbReference type="ARBA" id="ARBA00022692"/>
    </source>
</evidence>
<comment type="caution">
    <text evidence="7">The sequence shown here is derived from an EMBL/GenBank/DDBJ whole genome shotgun (WGS) entry which is preliminary data.</text>
</comment>
<proteinExistence type="predicted"/>
<dbReference type="AlphaFoldDB" id="A0A9D1JP99"/>
<dbReference type="Pfam" id="PF05154">
    <property type="entry name" value="TM2"/>
    <property type="match status" value="1"/>
</dbReference>
<dbReference type="InterPro" id="IPR050932">
    <property type="entry name" value="TM2D1-3-like"/>
</dbReference>
<dbReference type="Proteomes" id="UP000823928">
    <property type="component" value="Unassembled WGS sequence"/>
</dbReference>
<evidence type="ECO:0000256" key="4">
    <source>
        <dbReference type="ARBA" id="ARBA00023136"/>
    </source>
</evidence>
<evidence type="ECO:0000313" key="8">
    <source>
        <dbReference type="Proteomes" id="UP000823928"/>
    </source>
</evidence>
<evidence type="ECO:0000259" key="6">
    <source>
        <dbReference type="Pfam" id="PF05154"/>
    </source>
</evidence>
<keyword evidence="2 5" id="KW-0812">Transmembrane</keyword>
<organism evidence="7 8">
    <name type="scientific">Candidatus Scatousia excrementigallinarum</name>
    <dbReference type="NCBI Taxonomy" id="2840935"/>
    <lineage>
        <taxon>Bacteria</taxon>
        <taxon>Candidatus Scatousia</taxon>
    </lineage>
</organism>
<feature type="domain" description="TM2" evidence="6">
    <location>
        <begin position="24"/>
        <end position="72"/>
    </location>
</feature>
<feature type="transmembrane region" description="Helical" evidence="5">
    <location>
        <begin position="93"/>
        <end position="110"/>
    </location>
</feature>
<reference evidence="7" key="1">
    <citation type="submission" date="2020-10" db="EMBL/GenBank/DDBJ databases">
        <authorList>
            <person name="Gilroy R."/>
        </authorList>
    </citation>
    <scope>NUCLEOTIDE SEQUENCE</scope>
    <source>
        <strain evidence="7">6276</strain>
    </source>
</reference>
<keyword evidence="3 5" id="KW-1133">Transmembrane helix</keyword>
<dbReference type="PANTHER" id="PTHR21016">
    <property type="entry name" value="BETA-AMYLOID BINDING PROTEIN-RELATED"/>
    <property type="match status" value="1"/>
</dbReference>
<protein>
    <submittedName>
        <fullName evidence="7">TM2 domain-containing protein</fullName>
    </submittedName>
</protein>
<reference evidence="7" key="2">
    <citation type="journal article" date="2021" name="PeerJ">
        <title>Extensive microbial diversity within the chicken gut microbiome revealed by metagenomics and culture.</title>
        <authorList>
            <person name="Gilroy R."/>
            <person name="Ravi A."/>
            <person name="Getino M."/>
            <person name="Pursley I."/>
            <person name="Horton D.L."/>
            <person name="Alikhan N.F."/>
            <person name="Baker D."/>
            <person name="Gharbi K."/>
            <person name="Hall N."/>
            <person name="Watson M."/>
            <person name="Adriaenssens E.M."/>
            <person name="Foster-Nyarko E."/>
            <person name="Jarju S."/>
            <person name="Secka A."/>
            <person name="Antonio M."/>
            <person name="Oren A."/>
            <person name="Chaudhuri R.R."/>
            <person name="La Ragione R."/>
            <person name="Hildebrand F."/>
            <person name="Pallen M.J."/>
        </authorList>
    </citation>
    <scope>NUCLEOTIDE SEQUENCE</scope>
    <source>
        <strain evidence="7">6276</strain>
    </source>
</reference>
<evidence type="ECO:0000256" key="3">
    <source>
        <dbReference type="ARBA" id="ARBA00022989"/>
    </source>
</evidence>
<dbReference type="EMBL" id="DVIU01000250">
    <property type="protein sequence ID" value="HIS37384.1"/>
    <property type="molecule type" value="Genomic_DNA"/>
</dbReference>
<name>A0A9D1JP99_9BACT</name>
<evidence type="ECO:0000256" key="5">
    <source>
        <dbReference type="SAM" id="Phobius"/>
    </source>
</evidence>
<dbReference type="PANTHER" id="PTHR21016:SF25">
    <property type="entry name" value="TM2 DOMAIN-CONTAINING PROTEIN DDB_G0277895-RELATED"/>
    <property type="match status" value="1"/>
</dbReference>
<gene>
    <name evidence="7" type="ORF">IAC10_12305</name>
</gene>